<comment type="similarity">
    <text evidence="2">Belongs to the eukaryotic RPB7/RPC8 RNA polymerase subunit family.</text>
</comment>
<dbReference type="RefSeq" id="XP_016609453.1">
    <property type="nucleotide sequence ID" value="XM_016751493.1"/>
</dbReference>
<comment type="subcellular location">
    <subcellularLocation>
        <location evidence="1">Nucleus</location>
    </subcellularLocation>
</comment>
<dbReference type="GO" id="GO:0006368">
    <property type="term" value="P:transcription elongation by RNA polymerase II"/>
    <property type="evidence" value="ECO:0007669"/>
    <property type="project" value="EnsemblFungi"/>
</dbReference>
<dbReference type="GO" id="GO:0006367">
    <property type="term" value="P:transcription initiation at RNA polymerase II promoter"/>
    <property type="evidence" value="ECO:0007669"/>
    <property type="project" value="EnsemblFungi"/>
</dbReference>
<keyword evidence="9" id="KW-1185">Reference proteome</keyword>
<dbReference type="Pfam" id="PF03876">
    <property type="entry name" value="SHS2_Rpb7-N"/>
    <property type="match status" value="1"/>
</dbReference>
<dbReference type="STRING" id="645134.A0A0L0HKP8"/>
<dbReference type="PANTHER" id="PTHR12709">
    <property type="entry name" value="DNA-DIRECTED RNA POLYMERASE II, III"/>
    <property type="match status" value="1"/>
</dbReference>
<dbReference type="InterPro" id="IPR012340">
    <property type="entry name" value="NA-bd_OB-fold"/>
</dbReference>
<gene>
    <name evidence="8" type="ORF">SPPG_03220</name>
</gene>
<accession>A0A0L0HKP8</accession>
<dbReference type="GO" id="GO:0010590">
    <property type="term" value="P:regulation of septum digestion after cytokinesis"/>
    <property type="evidence" value="ECO:0007669"/>
    <property type="project" value="EnsemblFungi"/>
</dbReference>
<dbReference type="GO" id="GO:0003727">
    <property type="term" value="F:single-stranded RNA binding"/>
    <property type="evidence" value="ECO:0007669"/>
    <property type="project" value="EnsemblFungi"/>
</dbReference>
<evidence type="ECO:0000259" key="6">
    <source>
        <dbReference type="Pfam" id="PF00575"/>
    </source>
</evidence>
<dbReference type="FunCoup" id="A0A0L0HKP8">
    <property type="interactions" value="511"/>
</dbReference>
<dbReference type="AlphaFoldDB" id="A0A0L0HKP8"/>
<evidence type="ECO:0000259" key="7">
    <source>
        <dbReference type="Pfam" id="PF03876"/>
    </source>
</evidence>
<dbReference type="Gene3D" id="2.40.50.140">
    <property type="entry name" value="Nucleic acid-binding proteins"/>
    <property type="match status" value="1"/>
</dbReference>
<reference evidence="8 9" key="1">
    <citation type="submission" date="2009-08" db="EMBL/GenBank/DDBJ databases">
        <title>The Genome Sequence of Spizellomyces punctatus strain DAOM BR117.</title>
        <authorList>
            <consortium name="The Broad Institute Genome Sequencing Platform"/>
            <person name="Russ C."/>
            <person name="Cuomo C."/>
            <person name="Shea T."/>
            <person name="Young S.K."/>
            <person name="Zeng Q."/>
            <person name="Koehrsen M."/>
            <person name="Haas B."/>
            <person name="Borodovsky M."/>
            <person name="Guigo R."/>
            <person name="Alvarado L."/>
            <person name="Berlin A."/>
            <person name="Bochicchio J."/>
            <person name="Borenstein D."/>
            <person name="Chapman S."/>
            <person name="Chen Z."/>
            <person name="Engels R."/>
            <person name="Freedman E."/>
            <person name="Gellesch M."/>
            <person name="Goldberg J."/>
            <person name="Griggs A."/>
            <person name="Gujja S."/>
            <person name="Heiman D."/>
            <person name="Hepburn T."/>
            <person name="Howarth C."/>
            <person name="Jen D."/>
            <person name="Larson L."/>
            <person name="Lewis B."/>
            <person name="Mehta T."/>
            <person name="Park D."/>
            <person name="Pearson M."/>
            <person name="Roberts A."/>
            <person name="Saif S."/>
            <person name="Shenoy N."/>
            <person name="Sisk P."/>
            <person name="Stolte C."/>
            <person name="Sykes S."/>
            <person name="Thomson T."/>
            <person name="Walk T."/>
            <person name="White J."/>
            <person name="Yandava C."/>
            <person name="Burger G."/>
            <person name="Gray M.W."/>
            <person name="Holland P.W.H."/>
            <person name="King N."/>
            <person name="Lang F.B.F."/>
            <person name="Roger A.J."/>
            <person name="Ruiz-Trillo I."/>
            <person name="Lander E."/>
            <person name="Nusbaum C."/>
        </authorList>
    </citation>
    <scope>NUCLEOTIDE SEQUENCE [LARGE SCALE GENOMIC DNA]</scope>
    <source>
        <strain evidence="8 9">DAOM BR117</strain>
    </source>
</reference>
<evidence type="ECO:0000256" key="5">
    <source>
        <dbReference type="ARBA" id="ARBA00023242"/>
    </source>
</evidence>
<dbReference type="GO" id="GO:0031369">
    <property type="term" value="F:translation initiation factor binding"/>
    <property type="evidence" value="ECO:0007669"/>
    <property type="project" value="EnsemblFungi"/>
</dbReference>
<protein>
    <recommendedName>
        <fullName evidence="10">DNA-directed RNA polymerase II subunit RPB7</fullName>
    </recommendedName>
</protein>
<dbReference type="InterPro" id="IPR036898">
    <property type="entry name" value="RNA_pol_Rpb7-like_N_sf"/>
</dbReference>
<evidence type="ECO:0000256" key="1">
    <source>
        <dbReference type="ARBA" id="ARBA00004123"/>
    </source>
</evidence>
<dbReference type="CDD" id="cd04329">
    <property type="entry name" value="RNAP_II_Rpb7_N"/>
    <property type="match status" value="1"/>
</dbReference>
<dbReference type="Gene3D" id="3.30.1490.120">
    <property type="entry name" value="RNA polymerase Rpb7-like, N-terminal domain"/>
    <property type="match status" value="1"/>
</dbReference>
<dbReference type="FunFam" id="3.30.1490.120:FF:000001">
    <property type="entry name" value="DNA-directed RNA polymerase II subunit RPB7"/>
    <property type="match status" value="1"/>
</dbReference>
<dbReference type="CDD" id="cd04462">
    <property type="entry name" value="S1_RNAPII_Rpb7"/>
    <property type="match status" value="1"/>
</dbReference>
<dbReference type="GO" id="GO:0000956">
    <property type="term" value="P:nuclear-transcribed mRNA catabolic process"/>
    <property type="evidence" value="ECO:0007669"/>
    <property type="project" value="EnsemblFungi"/>
</dbReference>
<dbReference type="GO" id="GO:0003697">
    <property type="term" value="F:single-stranded DNA binding"/>
    <property type="evidence" value="ECO:0007669"/>
    <property type="project" value="EnsemblFungi"/>
</dbReference>
<keyword evidence="3" id="KW-0240">DNA-directed RNA polymerase</keyword>
<dbReference type="GO" id="GO:1990328">
    <property type="term" value="C:RPB4-RPB7 complex"/>
    <property type="evidence" value="ECO:0007669"/>
    <property type="project" value="EnsemblFungi"/>
</dbReference>
<dbReference type="GO" id="GO:0003968">
    <property type="term" value="F:RNA-directed RNA polymerase activity"/>
    <property type="evidence" value="ECO:0007669"/>
    <property type="project" value="EnsemblFungi"/>
</dbReference>
<dbReference type="FunFam" id="2.40.50.140:FF:000043">
    <property type="entry name" value="DNA-directed RNA polymerase II subunit RPB7"/>
    <property type="match status" value="1"/>
</dbReference>
<dbReference type="SUPFAM" id="SSF50249">
    <property type="entry name" value="Nucleic acid-binding proteins"/>
    <property type="match status" value="1"/>
</dbReference>
<dbReference type="GO" id="GO:0000932">
    <property type="term" value="C:P-body"/>
    <property type="evidence" value="ECO:0007669"/>
    <property type="project" value="EnsemblFungi"/>
</dbReference>
<keyword evidence="5" id="KW-0539">Nucleus</keyword>
<evidence type="ECO:0000256" key="3">
    <source>
        <dbReference type="ARBA" id="ARBA00022478"/>
    </source>
</evidence>
<dbReference type="OMA" id="TMRQPGL"/>
<dbReference type="eggNOG" id="KOG3298">
    <property type="taxonomic scope" value="Eukaryota"/>
</dbReference>
<feature type="domain" description="RNA polymerase Rpb7-like N-terminal" evidence="7">
    <location>
        <begin position="9"/>
        <end position="64"/>
    </location>
</feature>
<dbReference type="GO" id="GO:0005665">
    <property type="term" value="C:RNA polymerase II, core complex"/>
    <property type="evidence" value="ECO:0007669"/>
    <property type="project" value="EnsemblFungi"/>
</dbReference>
<dbReference type="Pfam" id="PF00575">
    <property type="entry name" value="S1"/>
    <property type="match status" value="1"/>
</dbReference>
<dbReference type="SUPFAM" id="SSF88798">
    <property type="entry name" value="N-terminal, heterodimerisation domain of RBP7 (RpoE)"/>
    <property type="match status" value="1"/>
</dbReference>
<evidence type="ECO:0000256" key="4">
    <source>
        <dbReference type="ARBA" id="ARBA00023163"/>
    </source>
</evidence>
<organism evidence="8 9">
    <name type="scientific">Spizellomyces punctatus (strain DAOM BR117)</name>
    <dbReference type="NCBI Taxonomy" id="645134"/>
    <lineage>
        <taxon>Eukaryota</taxon>
        <taxon>Fungi</taxon>
        <taxon>Fungi incertae sedis</taxon>
        <taxon>Chytridiomycota</taxon>
        <taxon>Chytridiomycota incertae sedis</taxon>
        <taxon>Chytridiomycetes</taxon>
        <taxon>Spizellomycetales</taxon>
        <taxon>Spizellomycetaceae</taxon>
        <taxon>Spizellomyces</taxon>
    </lineage>
</organism>
<feature type="domain" description="S1 motif" evidence="6">
    <location>
        <begin position="78"/>
        <end position="161"/>
    </location>
</feature>
<dbReference type="GO" id="GO:0045948">
    <property type="term" value="P:positive regulation of translational initiation"/>
    <property type="evidence" value="ECO:0007669"/>
    <property type="project" value="EnsemblFungi"/>
</dbReference>
<evidence type="ECO:0000313" key="8">
    <source>
        <dbReference type="EMBL" id="KND01414.1"/>
    </source>
</evidence>
<dbReference type="InterPro" id="IPR045113">
    <property type="entry name" value="Rpb7-like"/>
</dbReference>
<sequence length="178" mass="20137">MFFLKTLHHTVRLPPQFFGPRLREHVERKLYDEVEGHIEGRYGHIICVLDILDVGRGVLQPMTGLAEFNVVYKALVLKVFKNMVVDGVVTTVNQLGFWAEIGPLQMFVAATLIPSYYRFDPSANPPAYVSDGEEADISLRIEKGQAVRARIIGMRTDAREIFCVGTIKEDYLGPQEEL</sequence>
<dbReference type="InParanoid" id="A0A0L0HKP8"/>
<dbReference type="GeneID" id="27686752"/>
<dbReference type="VEuPathDB" id="FungiDB:SPPG_03220"/>
<dbReference type="GO" id="GO:0060213">
    <property type="term" value="P:positive regulation of nuclear-transcribed mRNA poly(A) tail shortening"/>
    <property type="evidence" value="ECO:0007669"/>
    <property type="project" value="EnsemblFungi"/>
</dbReference>
<keyword evidence="4" id="KW-0804">Transcription</keyword>
<dbReference type="InterPro" id="IPR005576">
    <property type="entry name" value="Rpb7-like_N"/>
</dbReference>
<dbReference type="Proteomes" id="UP000053201">
    <property type="component" value="Unassembled WGS sequence"/>
</dbReference>
<dbReference type="PANTHER" id="PTHR12709:SF4">
    <property type="entry name" value="DNA-DIRECTED RNA POLYMERASE II SUBUNIT RPB7"/>
    <property type="match status" value="1"/>
</dbReference>
<dbReference type="EMBL" id="KQ257454">
    <property type="protein sequence ID" value="KND01414.1"/>
    <property type="molecule type" value="Genomic_DNA"/>
</dbReference>
<proteinExistence type="inferred from homology"/>
<dbReference type="OrthoDB" id="1162399at2759"/>
<evidence type="ECO:0000256" key="2">
    <source>
        <dbReference type="ARBA" id="ARBA00009307"/>
    </source>
</evidence>
<evidence type="ECO:0008006" key="10">
    <source>
        <dbReference type="Google" id="ProtNLM"/>
    </source>
</evidence>
<name>A0A0L0HKP8_SPIPD</name>
<dbReference type="InterPro" id="IPR003029">
    <property type="entry name" value="S1_domain"/>
</dbReference>
<evidence type="ECO:0000313" key="9">
    <source>
        <dbReference type="Proteomes" id="UP000053201"/>
    </source>
</evidence>